<protein>
    <submittedName>
        <fullName evidence="2">DUF1304 domain-containing protein</fullName>
    </submittedName>
</protein>
<gene>
    <name evidence="2" type="ORF">G1H19_12305</name>
</gene>
<feature type="transmembrane region" description="Helical" evidence="1">
    <location>
        <begin position="56"/>
        <end position="77"/>
    </location>
</feature>
<proteinExistence type="predicted"/>
<dbReference type="EMBL" id="JAAGWK010000016">
    <property type="protein sequence ID" value="NEL54785.1"/>
    <property type="molecule type" value="Genomic_DNA"/>
</dbReference>
<evidence type="ECO:0000313" key="3">
    <source>
        <dbReference type="Proteomes" id="UP000470470"/>
    </source>
</evidence>
<dbReference type="Pfam" id="PF06993">
    <property type="entry name" value="DUF1304"/>
    <property type="match status" value="1"/>
</dbReference>
<evidence type="ECO:0000256" key="1">
    <source>
        <dbReference type="SAM" id="Phobius"/>
    </source>
</evidence>
<reference evidence="2 3" key="1">
    <citation type="submission" date="2020-02" db="EMBL/GenBank/DDBJ databases">
        <title>The whole genome sequence of CPCC 205119.</title>
        <authorList>
            <person name="Jiang Z."/>
        </authorList>
    </citation>
    <scope>NUCLEOTIDE SEQUENCE [LARGE SCALE GENOMIC DNA]</scope>
    <source>
        <strain evidence="2 3">CPCC 205119</strain>
    </source>
</reference>
<feature type="transmembrane region" description="Helical" evidence="1">
    <location>
        <begin position="83"/>
        <end position="104"/>
    </location>
</feature>
<dbReference type="InterPro" id="IPR009732">
    <property type="entry name" value="DUF1304"/>
</dbReference>
<evidence type="ECO:0000313" key="2">
    <source>
        <dbReference type="EMBL" id="NEL54785.1"/>
    </source>
</evidence>
<sequence length="134" mass="13570">MLTLALVLAALAGALHVVIFVMESFLWRTPRVRAAFAVASEQDAEATAEMAYNQGFYNLFLGIGALVGVGLVAGGAGSSAQEAAGWALVVSSCASMLAAALVLVTTHAKYRAAAAKQGTFPALALLCALVGALT</sequence>
<keyword evidence="1" id="KW-0472">Membrane</keyword>
<accession>A0A7K3WE55</accession>
<dbReference type="Proteomes" id="UP000470470">
    <property type="component" value="Unassembled WGS sequence"/>
</dbReference>
<keyword evidence="1" id="KW-0812">Transmembrane</keyword>
<keyword evidence="3" id="KW-1185">Reference proteome</keyword>
<dbReference type="RefSeq" id="WP_162392119.1">
    <property type="nucleotide sequence ID" value="NZ_JAABOZ010000001.1"/>
</dbReference>
<comment type="caution">
    <text evidence="2">The sequence shown here is derived from an EMBL/GenBank/DDBJ whole genome shotgun (WGS) entry which is preliminary data.</text>
</comment>
<dbReference type="AlphaFoldDB" id="A0A7K3WE55"/>
<keyword evidence="1" id="KW-1133">Transmembrane helix</keyword>
<organism evidence="2 3">
    <name type="scientific">Goekera deserti</name>
    <dbReference type="NCBI Taxonomy" id="2497753"/>
    <lineage>
        <taxon>Bacteria</taxon>
        <taxon>Bacillati</taxon>
        <taxon>Actinomycetota</taxon>
        <taxon>Actinomycetes</taxon>
        <taxon>Geodermatophilales</taxon>
        <taxon>Geodermatophilaceae</taxon>
        <taxon>Goekera</taxon>
    </lineage>
</organism>
<name>A0A7K3WE55_9ACTN</name>
<feature type="transmembrane region" description="Helical" evidence="1">
    <location>
        <begin position="6"/>
        <end position="27"/>
    </location>
</feature>